<dbReference type="CDD" id="cd04301">
    <property type="entry name" value="NAT_SF"/>
    <property type="match status" value="1"/>
</dbReference>
<dbReference type="PANTHER" id="PTHR43617">
    <property type="entry name" value="L-AMINO ACID N-ACETYLTRANSFERASE"/>
    <property type="match status" value="1"/>
</dbReference>
<dbReference type="InterPro" id="IPR000182">
    <property type="entry name" value="GNAT_dom"/>
</dbReference>
<gene>
    <name evidence="2" type="ORF">SAMN05444412_105246</name>
</gene>
<dbReference type="PROSITE" id="PS51186">
    <property type="entry name" value="GNAT"/>
    <property type="match status" value="1"/>
</dbReference>
<dbReference type="InterPro" id="IPR016181">
    <property type="entry name" value="Acyl_CoA_acyltransferase"/>
</dbReference>
<evidence type="ECO:0000313" key="3">
    <source>
        <dbReference type="Proteomes" id="UP000199663"/>
    </source>
</evidence>
<reference evidence="2 3" key="1">
    <citation type="submission" date="2016-10" db="EMBL/GenBank/DDBJ databases">
        <authorList>
            <person name="Varghese N."/>
            <person name="Submissions S."/>
        </authorList>
    </citation>
    <scope>NUCLEOTIDE SEQUENCE [LARGE SCALE GENOMIC DNA]</scope>
    <source>
        <strain evidence="2 3">DSM 17997</strain>
    </source>
</reference>
<keyword evidence="3" id="KW-1185">Reference proteome</keyword>
<protein>
    <recommendedName>
        <fullName evidence="1">N-acetyltransferase domain-containing protein</fullName>
    </recommendedName>
</protein>
<feature type="domain" description="N-acetyltransferase" evidence="1">
    <location>
        <begin position="49"/>
        <end position="218"/>
    </location>
</feature>
<accession>A0A1H3Q6H9</accession>
<evidence type="ECO:0000259" key="1">
    <source>
        <dbReference type="PROSITE" id="PS51186"/>
    </source>
</evidence>
<dbReference type="InterPro" id="IPR050276">
    <property type="entry name" value="MshD_Acetyltransferase"/>
</dbReference>
<sequence>MTCNANPISNDSQLMTSRLISSLSTILKLIVYYLSNSLWKFVFLSMENLNIKKATIADLDQLQQIGKQTFFETFAFGNTEENMKTYLEEGFSVAKLTTELNDNNTEIYFATLDNKVIGYLKINFGQSQTELKDDKALEIERIYVLKNFQGKSVGQLLYDKAIQIALNKNADYVWLGVWEENPRAIKFYKKNGFVEFDKHVFKLGNAEQTDLMMKLKLRNSE</sequence>
<organism evidence="2 3">
    <name type="scientific">Rhodonellum ikkaensis</name>
    <dbReference type="NCBI Taxonomy" id="336829"/>
    <lineage>
        <taxon>Bacteria</taxon>
        <taxon>Pseudomonadati</taxon>
        <taxon>Bacteroidota</taxon>
        <taxon>Cytophagia</taxon>
        <taxon>Cytophagales</taxon>
        <taxon>Cytophagaceae</taxon>
        <taxon>Rhodonellum</taxon>
    </lineage>
</organism>
<dbReference type="Pfam" id="PF00583">
    <property type="entry name" value="Acetyltransf_1"/>
    <property type="match status" value="1"/>
</dbReference>
<dbReference type="SUPFAM" id="SSF55729">
    <property type="entry name" value="Acyl-CoA N-acyltransferases (Nat)"/>
    <property type="match status" value="1"/>
</dbReference>
<dbReference type="Proteomes" id="UP000199663">
    <property type="component" value="Unassembled WGS sequence"/>
</dbReference>
<evidence type="ECO:0000313" key="2">
    <source>
        <dbReference type="EMBL" id="SDZ08853.1"/>
    </source>
</evidence>
<dbReference type="Gene3D" id="3.40.630.30">
    <property type="match status" value="1"/>
</dbReference>
<comment type="caution">
    <text evidence="2">The sequence shown here is derived from an EMBL/GenBank/DDBJ whole genome shotgun (WGS) entry which is preliminary data.</text>
</comment>
<dbReference type="EMBL" id="FNQC01000005">
    <property type="protein sequence ID" value="SDZ08853.1"/>
    <property type="molecule type" value="Genomic_DNA"/>
</dbReference>
<proteinExistence type="predicted"/>
<dbReference type="PANTHER" id="PTHR43617:SF33">
    <property type="entry name" value="SPORE COAT POLYSACCHARIDE BIOSYNTHESIS PROTEIN SPSD"/>
    <property type="match status" value="1"/>
</dbReference>
<name>A0A1H3Q6H9_9BACT</name>